<evidence type="ECO:0000256" key="3">
    <source>
        <dbReference type="ARBA" id="ARBA00022692"/>
    </source>
</evidence>
<dbReference type="Pfam" id="PF00571">
    <property type="entry name" value="CBS"/>
    <property type="match status" value="2"/>
</dbReference>
<dbReference type="InterPro" id="IPR001807">
    <property type="entry name" value="ClC"/>
</dbReference>
<keyword evidence="5" id="KW-0406">Ion transport</keyword>
<dbReference type="Proteomes" id="UP000813215">
    <property type="component" value="Unassembled WGS sequence"/>
</dbReference>
<dbReference type="InterPro" id="IPR014743">
    <property type="entry name" value="Cl-channel_core"/>
</dbReference>
<dbReference type="InterPro" id="IPR000644">
    <property type="entry name" value="CBS_dom"/>
</dbReference>
<comment type="subcellular location">
    <subcellularLocation>
        <location evidence="1">Membrane</location>
        <topology evidence="1">Multi-pass membrane protein</topology>
    </subcellularLocation>
</comment>
<gene>
    <name evidence="11" type="ORF">KME28_03285</name>
</gene>
<feature type="transmembrane region" description="Helical" evidence="9">
    <location>
        <begin position="275"/>
        <end position="293"/>
    </location>
</feature>
<evidence type="ECO:0000256" key="4">
    <source>
        <dbReference type="ARBA" id="ARBA00022989"/>
    </source>
</evidence>
<reference evidence="11" key="1">
    <citation type="submission" date="2021-05" db="EMBL/GenBank/DDBJ databases">
        <authorList>
            <person name="Pietrasiak N."/>
            <person name="Ward R."/>
            <person name="Stajich J.E."/>
            <person name="Kurbessoian T."/>
        </authorList>
    </citation>
    <scope>NUCLEOTIDE SEQUENCE</scope>
    <source>
        <strain evidence="11">HA4357-MV3</strain>
    </source>
</reference>
<dbReference type="SMART" id="SM00116">
    <property type="entry name" value="CBS"/>
    <property type="match status" value="2"/>
</dbReference>
<name>A0A9E3LRH7_9NOST</name>
<dbReference type="PROSITE" id="PS51371">
    <property type="entry name" value="CBS"/>
    <property type="match status" value="2"/>
</dbReference>
<dbReference type="CDD" id="cd01031">
    <property type="entry name" value="EriC"/>
    <property type="match status" value="1"/>
</dbReference>
<evidence type="ECO:0000256" key="7">
    <source>
        <dbReference type="ARBA" id="ARBA00023214"/>
    </source>
</evidence>
<dbReference type="Pfam" id="PF00582">
    <property type="entry name" value="Usp"/>
    <property type="match status" value="1"/>
</dbReference>
<evidence type="ECO:0000313" key="12">
    <source>
        <dbReference type="Proteomes" id="UP000813215"/>
    </source>
</evidence>
<dbReference type="GO" id="GO:0005247">
    <property type="term" value="F:voltage-gated chloride channel activity"/>
    <property type="evidence" value="ECO:0007669"/>
    <property type="project" value="TreeGrafter"/>
</dbReference>
<dbReference type="SUPFAM" id="SSF81340">
    <property type="entry name" value="Clc chloride channel"/>
    <property type="match status" value="1"/>
</dbReference>
<dbReference type="PANTHER" id="PTHR45711">
    <property type="entry name" value="CHLORIDE CHANNEL PROTEIN"/>
    <property type="match status" value="1"/>
</dbReference>
<keyword evidence="6 9" id="KW-0472">Membrane</keyword>
<sequence length="870" mass="94071">MVRIGQTLWKRLSQTLVRPKRLAIFEACLIGLVSGLAAVLLGQGVGWLGGWRQSASHLLPAYYVLPIIGLLGGLLAGTLVERIAPAAAGSGMSEVKAVLAQVPMPLNLRIALVKLVSAALVLATGIPLGREGPTVQIGAAIANQFSRWFSTSPDHRRQLIAAGAGAGLAAAFNAPIAGVLFVVEELLQDVSGITLGTAILASFIAAVVSRILGTHSLDLDLHLVTPNTSFFAPEIPFYLFLGIIAGLGGVLFNRGVLASLNFYDRFLKISLSWRIGLAGLVTGFALVALPPVFRDNAGLRELLLAGNASWPLVALAFCIQFLLIIFTYGSGAPAGLLVPTLALGAALGYLVGVWEYHWLGLSLATTYARVGMGAFFCGVARVPITAVIIVFEMTTDFNLVLPLMIVSVTAYLVAELFEAGSLYDKLLEFKGIDLSKEATSQGPWLELTAADVMQRRVETLSSRMRLDEVLQAFSQSSHRGFPVLEDGKLVGILTQKDVANFSQRGLNRDIYGERFVAEVMTPEPIITYPKDTLAHVLHLLNHYNLSSLPVVEGRRLVGIITRSDIIRTEAAYLNTQEDVAGPKAEPSQVIYRIRAPETGQGRLLVPLCNPKTAENLLQMAVAIARDRHYEIECLHVIVLPRHQALTETHVSMRVGQRLLRQAMRLGQAWDVPVHTQIRVAHDLSEAILQTIKDRHINLVLMGWKGSTTTPGRVFSRVVDTIIRQAACEVVLVKLQDQSNFDRWLVPVAGGPNSQQAIALLPALTSLSKTPTVNLCQVFEPDETKPDTTSVNKAAHFLEQRLDGMVKIAPIHATSIADAILKSAKRHNTDVIILGASREGLLQQVVHGNIPATISRNSQQTVILVRAASTV</sequence>
<dbReference type="Gene3D" id="1.10.3080.10">
    <property type="entry name" value="Clc chloride channel"/>
    <property type="match status" value="1"/>
</dbReference>
<comment type="caution">
    <text evidence="11">The sequence shown here is derived from an EMBL/GenBank/DDBJ whole genome shotgun (WGS) entry which is preliminary data.</text>
</comment>
<keyword evidence="2" id="KW-0813">Transport</keyword>
<reference evidence="11" key="2">
    <citation type="journal article" date="2022" name="Microbiol. Resour. Announc.">
        <title>Metagenome Sequencing to Explore Phylogenomics of Terrestrial Cyanobacteria.</title>
        <authorList>
            <person name="Ward R.D."/>
            <person name="Stajich J.E."/>
            <person name="Johansen J.R."/>
            <person name="Huntemann M."/>
            <person name="Clum A."/>
            <person name="Foster B."/>
            <person name="Foster B."/>
            <person name="Roux S."/>
            <person name="Palaniappan K."/>
            <person name="Varghese N."/>
            <person name="Mukherjee S."/>
            <person name="Reddy T.B.K."/>
            <person name="Daum C."/>
            <person name="Copeland A."/>
            <person name="Chen I.A."/>
            <person name="Ivanova N.N."/>
            <person name="Kyrpides N.C."/>
            <person name="Shapiro N."/>
            <person name="Eloe-Fadrosh E.A."/>
            <person name="Pietrasiak N."/>
        </authorList>
    </citation>
    <scope>NUCLEOTIDE SEQUENCE</scope>
    <source>
        <strain evidence="11">HA4357-MV3</strain>
    </source>
</reference>
<dbReference type="Gene3D" id="3.40.50.12370">
    <property type="match status" value="1"/>
</dbReference>
<feature type="transmembrane region" description="Helical" evidence="9">
    <location>
        <begin position="159"/>
        <end position="183"/>
    </location>
</feature>
<dbReference type="Gene3D" id="3.10.580.10">
    <property type="entry name" value="CBS-domain"/>
    <property type="match status" value="1"/>
</dbReference>
<dbReference type="InterPro" id="IPR006016">
    <property type="entry name" value="UspA"/>
</dbReference>
<feature type="transmembrane region" description="Helical" evidence="9">
    <location>
        <begin position="308"/>
        <end position="329"/>
    </location>
</feature>
<evidence type="ECO:0000256" key="8">
    <source>
        <dbReference type="PROSITE-ProRule" id="PRU00703"/>
    </source>
</evidence>
<evidence type="ECO:0000313" key="11">
    <source>
        <dbReference type="EMBL" id="MBW4430782.1"/>
    </source>
</evidence>
<evidence type="ECO:0000256" key="2">
    <source>
        <dbReference type="ARBA" id="ARBA00022448"/>
    </source>
</evidence>
<keyword evidence="3 9" id="KW-0812">Transmembrane</keyword>
<feature type="transmembrane region" description="Helical" evidence="9">
    <location>
        <begin position="237"/>
        <end position="263"/>
    </location>
</feature>
<feature type="transmembrane region" description="Helical" evidence="9">
    <location>
        <begin position="336"/>
        <end position="354"/>
    </location>
</feature>
<dbReference type="GO" id="GO:0005886">
    <property type="term" value="C:plasma membrane"/>
    <property type="evidence" value="ECO:0007669"/>
    <property type="project" value="TreeGrafter"/>
</dbReference>
<evidence type="ECO:0000256" key="9">
    <source>
        <dbReference type="SAM" id="Phobius"/>
    </source>
</evidence>
<organism evidence="11 12">
    <name type="scientific">Pelatocladus maniniholoensis HA4357-MV3</name>
    <dbReference type="NCBI Taxonomy" id="1117104"/>
    <lineage>
        <taxon>Bacteria</taxon>
        <taxon>Bacillati</taxon>
        <taxon>Cyanobacteriota</taxon>
        <taxon>Cyanophyceae</taxon>
        <taxon>Nostocales</taxon>
        <taxon>Nostocaceae</taxon>
        <taxon>Pelatocladus</taxon>
    </lineage>
</organism>
<feature type="transmembrane region" description="Helical" evidence="9">
    <location>
        <begin position="366"/>
        <end position="390"/>
    </location>
</feature>
<accession>A0A9E3LRH7</accession>
<dbReference type="SUPFAM" id="SSF52402">
    <property type="entry name" value="Adenine nucleotide alpha hydrolases-like"/>
    <property type="match status" value="2"/>
</dbReference>
<feature type="transmembrane region" description="Helical" evidence="9">
    <location>
        <begin position="106"/>
        <end position="126"/>
    </location>
</feature>
<evidence type="ECO:0000256" key="1">
    <source>
        <dbReference type="ARBA" id="ARBA00004141"/>
    </source>
</evidence>
<dbReference type="PRINTS" id="PR00762">
    <property type="entry name" value="CLCHANNEL"/>
</dbReference>
<feature type="domain" description="CBS" evidence="10">
    <location>
        <begin position="453"/>
        <end position="510"/>
    </location>
</feature>
<dbReference type="EMBL" id="JAHHHW010000032">
    <property type="protein sequence ID" value="MBW4430782.1"/>
    <property type="molecule type" value="Genomic_DNA"/>
</dbReference>
<dbReference type="SUPFAM" id="SSF54631">
    <property type="entry name" value="CBS-domain pair"/>
    <property type="match status" value="1"/>
</dbReference>
<evidence type="ECO:0000256" key="5">
    <source>
        <dbReference type="ARBA" id="ARBA00023065"/>
    </source>
</evidence>
<feature type="domain" description="CBS" evidence="10">
    <location>
        <begin position="520"/>
        <end position="577"/>
    </location>
</feature>
<feature type="transmembrane region" description="Helical" evidence="9">
    <location>
        <begin position="195"/>
        <end position="217"/>
    </location>
</feature>
<evidence type="ECO:0000259" key="10">
    <source>
        <dbReference type="PROSITE" id="PS51371"/>
    </source>
</evidence>
<feature type="transmembrane region" description="Helical" evidence="9">
    <location>
        <begin position="61"/>
        <end position="80"/>
    </location>
</feature>
<dbReference type="PANTHER" id="PTHR45711:SF10">
    <property type="entry name" value="CHLORIDE CHANNEL PROTEIN"/>
    <property type="match status" value="1"/>
</dbReference>
<feature type="transmembrane region" description="Helical" evidence="9">
    <location>
        <begin position="21"/>
        <end position="41"/>
    </location>
</feature>
<keyword evidence="7" id="KW-0868">Chloride</keyword>
<protein>
    <submittedName>
        <fullName evidence="11">Chloride channel protein</fullName>
    </submittedName>
</protein>
<proteinExistence type="predicted"/>
<feature type="transmembrane region" description="Helical" evidence="9">
    <location>
        <begin position="397"/>
        <end position="417"/>
    </location>
</feature>
<keyword evidence="8" id="KW-0129">CBS domain</keyword>
<evidence type="ECO:0000256" key="6">
    <source>
        <dbReference type="ARBA" id="ARBA00023136"/>
    </source>
</evidence>
<dbReference type="Pfam" id="PF00654">
    <property type="entry name" value="Voltage_CLC"/>
    <property type="match status" value="1"/>
</dbReference>
<dbReference type="InterPro" id="IPR046342">
    <property type="entry name" value="CBS_dom_sf"/>
</dbReference>
<dbReference type="AlphaFoldDB" id="A0A9E3LRH7"/>
<keyword evidence="4 9" id="KW-1133">Transmembrane helix</keyword>